<dbReference type="KEGG" id="lcre:Pla8534_05200"/>
<feature type="compositionally biased region" description="Pro residues" evidence="1">
    <location>
        <begin position="110"/>
        <end position="124"/>
    </location>
</feature>
<feature type="region of interest" description="Disordered" evidence="1">
    <location>
        <begin position="68"/>
        <end position="147"/>
    </location>
</feature>
<sequence length="419" mass="45308">MAAHQYRFALFAALWSCAALCGCKSDPKRDLYIEAVNAEKRILEDRVYQMEYEVKLRDERLARLEKSVAKKGTAAEPTPAADPPPAVAPNITIPDQTPFEEELPDLSPVRPQPTRPEPTRPVPAPDLRGPDIDKGKPVGPDVLDGLGPNLNDGRGEPELIPAPQLSQVDAKPAPLPTDRRVTHIVVNKRLSGGHDFDRRAGDDGLALVIEPRNADDLFVPTPGSMSVVVLDRSQEGEAARVARWDFEASEIEQRLRLDPFRGRGVHLHLPWPADPPHGKDLAVFLRFETDDQRQLETRFDMAIALPGSPSVRWMPRPGVDDVYLPPSSPFHGQTQPASAVTPLPTAALFPGAPGQPLPAAASPVPAAASPRTASVLVQEPAALPAAQPTPPAEQLLAPPPGLSQPEVKEAKAPVWSPLR</sequence>
<reference evidence="2 3" key="1">
    <citation type="submission" date="2019-02" db="EMBL/GenBank/DDBJ databases">
        <title>Deep-cultivation of Planctomycetes and their phenomic and genomic characterization uncovers novel biology.</title>
        <authorList>
            <person name="Wiegand S."/>
            <person name="Jogler M."/>
            <person name="Boedeker C."/>
            <person name="Pinto D."/>
            <person name="Vollmers J."/>
            <person name="Rivas-Marin E."/>
            <person name="Kohn T."/>
            <person name="Peeters S.H."/>
            <person name="Heuer A."/>
            <person name="Rast P."/>
            <person name="Oberbeckmann S."/>
            <person name="Bunk B."/>
            <person name="Jeske O."/>
            <person name="Meyerdierks A."/>
            <person name="Storesund J.E."/>
            <person name="Kallscheuer N."/>
            <person name="Luecker S."/>
            <person name="Lage O.M."/>
            <person name="Pohl T."/>
            <person name="Merkel B.J."/>
            <person name="Hornburger P."/>
            <person name="Mueller R.-W."/>
            <person name="Bruemmer F."/>
            <person name="Labrenz M."/>
            <person name="Spormann A.M."/>
            <person name="Op den Camp H."/>
            <person name="Overmann J."/>
            <person name="Amann R."/>
            <person name="Jetten M.S.M."/>
            <person name="Mascher T."/>
            <person name="Medema M.H."/>
            <person name="Devos D.P."/>
            <person name="Kaster A.-K."/>
            <person name="Ovreas L."/>
            <person name="Rohde M."/>
            <person name="Galperin M.Y."/>
            <person name="Jogler C."/>
        </authorList>
    </citation>
    <scope>NUCLEOTIDE SEQUENCE [LARGE SCALE GENOMIC DNA]</scope>
    <source>
        <strain evidence="2 3">Pla85_3_4</strain>
    </source>
</reference>
<organism evidence="2 3">
    <name type="scientific">Lignipirellula cremea</name>
    <dbReference type="NCBI Taxonomy" id="2528010"/>
    <lineage>
        <taxon>Bacteria</taxon>
        <taxon>Pseudomonadati</taxon>
        <taxon>Planctomycetota</taxon>
        <taxon>Planctomycetia</taxon>
        <taxon>Pirellulales</taxon>
        <taxon>Pirellulaceae</taxon>
        <taxon>Lignipirellula</taxon>
    </lineage>
</organism>
<name>A0A518DLS5_9BACT</name>
<dbReference type="EMBL" id="CP036433">
    <property type="protein sequence ID" value="QDU92771.1"/>
    <property type="molecule type" value="Genomic_DNA"/>
</dbReference>
<protein>
    <submittedName>
        <fullName evidence="2">Uncharacterized protein</fullName>
    </submittedName>
</protein>
<gene>
    <name evidence="2" type="ORF">Pla8534_05200</name>
</gene>
<dbReference type="Proteomes" id="UP000317648">
    <property type="component" value="Chromosome"/>
</dbReference>
<dbReference type="AlphaFoldDB" id="A0A518DLS5"/>
<keyword evidence="3" id="KW-1185">Reference proteome</keyword>
<evidence type="ECO:0000256" key="1">
    <source>
        <dbReference type="SAM" id="MobiDB-lite"/>
    </source>
</evidence>
<feature type="region of interest" description="Disordered" evidence="1">
    <location>
        <begin position="354"/>
        <end position="419"/>
    </location>
</feature>
<evidence type="ECO:0000313" key="3">
    <source>
        <dbReference type="Proteomes" id="UP000317648"/>
    </source>
</evidence>
<dbReference type="PROSITE" id="PS51257">
    <property type="entry name" value="PROKAR_LIPOPROTEIN"/>
    <property type="match status" value="1"/>
</dbReference>
<dbReference type="RefSeq" id="WP_145049015.1">
    <property type="nucleotide sequence ID" value="NZ_CP036433.1"/>
</dbReference>
<evidence type="ECO:0000313" key="2">
    <source>
        <dbReference type="EMBL" id="QDU92771.1"/>
    </source>
</evidence>
<feature type="compositionally biased region" description="Pro residues" evidence="1">
    <location>
        <begin position="387"/>
        <end position="402"/>
    </location>
</feature>
<accession>A0A518DLS5</accession>
<feature type="compositionally biased region" description="Low complexity" evidence="1">
    <location>
        <begin position="354"/>
        <end position="386"/>
    </location>
</feature>
<dbReference type="OrthoDB" id="282621at2"/>
<proteinExistence type="predicted"/>